<reference evidence="1 2" key="1">
    <citation type="submission" date="2024-03" db="EMBL/GenBank/DDBJ databases">
        <title>Whole genome sequencing of Streptomyces racemochromogenes, to identify antimicrobial biosynthetic gene clusters.</title>
        <authorList>
            <person name="Suryawanshi P."/>
            <person name="Krishnaraj P.U."/>
            <person name="Arun Y.P."/>
            <person name="Suryawanshi M.P."/>
            <person name="Rakshit O."/>
        </authorList>
    </citation>
    <scope>NUCLEOTIDE SEQUENCE [LARGE SCALE GENOMIC DNA]</scope>
    <source>
        <strain evidence="1 2">AUDT626</strain>
    </source>
</reference>
<accession>A0ABW7PG04</accession>
<name>A0ABW7PG04_9ACTN</name>
<evidence type="ECO:0000313" key="1">
    <source>
        <dbReference type="EMBL" id="MFH7597060.1"/>
    </source>
</evidence>
<comment type="caution">
    <text evidence="1">The sequence shown here is derived from an EMBL/GenBank/DDBJ whole genome shotgun (WGS) entry which is preliminary data.</text>
</comment>
<organism evidence="1 2">
    <name type="scientific">Streptomyces racemochromogenes</name>
    <dbReference type="NCBI Taxonomy" id="67353"/>
    <lineage>
        <taxon>Bacteria</taxon>
        <taxon>Bacillati</taxon>
        <taxon>Actinomycetota</taxon>
        <taxon>Actinomycetes</taxon>
        <taxon>Kitasatosporales</taxon>
        <taxon>Streptomycetaceae</taxon>
        <taxon>Streptomyces</taxon>
    </lineage>
</organism>
<evidence type="ECO:0000313" key="2">
    <source>
        <dbReference type="Proteomes" id="UP001610631"/>
    </source>
</evidence>
<dbReference type="RefSeq" id="WP_395510853.1">
    <property type="nucleotide sequence ID" value="NZ_JBBDHD010000044.1"/>
</dbReference>
<dbReference type="Proteomes" id="UP001610631">
    <property type="component" value="Unassembled WGS sequence"/>
</dbReference>
<proteinExistence type="predicted"/>
<protein>
    <recommendedName>
        <fullName evidence="3">Thiazole-containing bacteriocin maturation protein</fullName>
    </recommendedName>
</protein>
<keyword evidence="2" id="KW-1185">Reference proteome</keyword>
<dbReference type="EMBL" id="JBBDHD010000044">
    <property type="protein sequence ID" value="MFH7597060.1"/>
    <property type="molecule type" value="Genomic_DNA"/>
</dbReference>
<sequence length="586" mass="59726">MRMRLRPALHYAPVRDGVYFGAEGTSFVVRGPAALFRVADVCVPLLEDGADEDSLVAALGNEAARPVVATLLNTFSRQGLLLDLDALSVPEPDAETRERYRHVLADLETLHEDPYAAFARLRAATVLVSGPAASVLPAARGLARTGVGRLVLAVPAAEAATAADTAARLGAELLPQPPAAAVPADAAIVCAPGELLGAELARVAALLPADCPVVPVCLDSRFHLAGPEVSGASGHLEAVAARVGHWVRTPGAAPLGAAAGALAGALAGQLAYRVLTGTAGAPGESAYVVHGAELNASLITLPPVPSPTGAGRAGPASGAVADLDEVVARVQEVAARWTGPFALVTPENLPQLPLGVAEAEHRDGTAGSVAAWGADQRSSSVAAALAALRAQQRPGPEAVAAAGATEEGWLLDGTLRLLAGRAEPAGEAPAFEELDKAAQVLWRTLEDHEFVGVGLSLLTVPGVDWRLAVVHDRTTGQDVASAWGPDRAGAAVAALSTALTRVQTRRIRGRELVTAGPDTTALLHAGTTALTALAAQTRLWLTPAGTRAADPVAGETPLWFGPVTARPATDTVTDTVTEALPKEALA</sequence>
<evidence type="ECO:0008006" key="3">
    <source>
        <dbReference type="Google" id="ProtNLM"/>
    </source>
</evidence>
<gene>
    <name evidence="1" type="ORF">WDV06_18445</name>
</gene>